<dbReference type="GO" id="GO:0005524">
    <property type="term" value="F:ATP binding"/>
    <property type="evidence" value="ECO:0007669"/>
    <property type="project" value="InterPro"/>
</dbReference>
<dbReference type="SUPFAM" id="SSF54211">
    <property type="entry name" value="Ribosomal protein S5 domain 2-like"/>
    <property type="match status" value="1"/>
</dbReference>
<dbReference type="Gene3D" id="2.30.42.10">
    <property type="match status" value="1"/>
</dbReference>
<dbReference type="InterPro" id="IPR020568">
    <property type="entry name" value="Ribosomal_Su5_D2-typ_SF"/>
</dbReference>
<feature type="transmembrane region" description="Helical" evidence="2">
    <location>
        <begin position="7"/>
        <end position="31"/>
    </location>
</feature>
<dbReference type="Gene3D" id="3.30.230.10">
    <property type="match status" value="1"/>
</dbReference>
<evidence type="ECO:0000313" key="5">
    <source>
        <dbReference type="EMBL" id="MDC3420598.1"/>
    </source>
</evidence>
<proteinExistence type="inferred from homology"/>
<comment type="caution">
    <text evidence="5">The sequence shown here is derived from an EMBL/GenBank/DDBJ whole genome shotgun (WGS) entry which is preliminary data.</text>
</comment>
<keyword evidence="1" id="KW-0378">Hydrolase</keyword>
<dbReference type="InterPro" id="IPR014721">
    <property type="entry name" value="Ribsml_uS5_D2-typ_fold_subgr"/>
</dbReference>
<feature type="domain" description="Lon proteolytic" evidence="4">
    <location>
        <begin position="230"/>
        <end position="337"/>
    </location>
</feature>
<evidence type="ECO:0000313" key="6">
    <source>
        <dbReference type="Proteomes" id="UP001145072"/>
    </source>
</evidence>
<feature type="active site" evidence="1">
    <location>
        <position position="280"/>
    </location>
</feature>
<dbReference type="InterPro" id="IPR008269">
    <property type="entry name" value="Lon_proteolytic"/>
</dbReference>
<organism evidence="5 6">
    <name type="scientific">Aquibacillus koreensis</name>
    <dbReference type="NCBI Taxonomy" id="279446"/>
    <lineage>
        <taxon>Bacteria</taxon>
        <taxon>Bacillati</taxon>
        <taxon>Bacillota</taxon>
        <taxon>Bacilli</taxon>
        <taxon>Bacillales</taxon>
        <taxon>Bacillaceae</taxon>
        <taxon>Aquibacillus</taxon>
    </lineage>
</organism>
<dbReference type="InterPro" id="IPR001478">
    <property type="entry name" value="PDZ"/>
</dbReference>
<evidence type="ECO:0000259" key="4">
    <source>
        <dbReference type="PROSITE" id="PS51786"/>
    </source>
</evidence>
<dbReference type="GO" id="GO:0030163">
    <property type="term" value="P:protein catabolic process"/>
    <property type="evidence" value="ECO:0007669"/>
    <property type="project" value="InterPro"/>
</dbReference>
<evidence type="ECO:0000256" key="1">
    <source>
        <dbReference type="PROSITE-ProRule" id="PRU01122"/>
    </source>
</evidence>
<dbReference type="SMART" id="SM00228">
    <property type="entry name" value="PDZ"/>
    <property type="match status" value="1"/>
</dbReference>
<sequence>MRYNRRNLILSIIVILFLAFLVGYQLPFYIYKPGGADALNPVVQVDGGHESAGDMHLVTVRGGQATPLQYLWASFMPHQDIHPLSEIFPEGITQEEYFQAQLQMMESSQEASIVVAYEAANKQIEIEYEGVYVVAVIEGMPAEGILQSGDKILSVDHLSIQQTDELIDYVGEKKAGTTISITIEREGDQITEDITLEAFPELENKVGMGVQLVTDRTVTENPNVEFKSGNIGGPSAGLMFSLEIYDQLTERDITNGLQIAGTGEVDYEGNVGRIGGIDKKVIAADEEGCDVFFAPNENGSENSNFRVATETAKEIGSEMTIVPVDTFEDALEYLEGIEGK</sequence>
<evidence type="ECO:0000259" key="3">
    <source>
        <dbReference type="PROSITE" id="PS50106"/>
    </source>
</evidence>
<dbReference type="Pfam" id="PF13180">
    <property type="entry name" value="PDZ_2"/>
    <property type="match status" value="1"/>
</dbReference>
<comment type="catalytic activity">
    <reaction evidence="1">
        <text>Hydrolysis of proteins in presence of ATP.</text>
        <dbReference type="EC" id="3.4.21.53"/>
    </reaction>
</comment>
<accession>A0A9X3WKP4</accession>
<dbReference type="PANTHER" id="PTHR10046">
    <property type="entry name" value="ATP DEPENDENT LON PROTEASE FAMILY MEMBER"/>
    <property type="match status" value="1"/>
</dbReference>
<dbReference type="GO" id="GO:0006508">
    <property type="term" value="P:proteolysis"/>
    <property type="evidence" value="ECO:0007669"/>
    <property type="project" value="UniProtKB-KW"/>
</dbReference>
<dbReference type="PROSITE" id="PS50106">
    <property type="entry name" value="PDZ"/>
    <property type="match status" value="1"/>
</dbReference>
<dbReference type="AlphaFoldDB" id="A0A9X3WKP4"/>
<dbReference type="Proteomes" id="UP001145072">
    <property type="component" value="Unassembled WGS sequence"/>
</dbReference>
<keyword evidence="1" id="KW-0645">Protease</keyword>
<dbReference type="NCBIfam" id="NF041438">
    <property type="entry name" value="SepM_fam_S16"/>
    <property type="match status" value="1"/>
</dbReference>
<keyword evidence="6" id="KW-1185">Reference proteome</keyword>
<feature type="active site" evidence="1">
    <location>
        <position position="235"/>
    </location>
</feature>
<protein>
    <recommendedName>
        <fullName evidence="1">endopeptidase La</fullName>
        <ecNumber evidence="1">3.4.21.53</ecNumber>
    </recommendedName>
</protein>
<dbReference type="InterPro" id="IPR027065">
    <property type="entry name" value="Lon_Prtase"/>
</dbReference>
<dbReference type="RefSeq" id="WP_259872161.1">
    <property type="nucleotide sequence ID" value="NZ_JAMQJZ010000006.1"/>
</dbReference>
<comment type="similarity">
    <text evidence="1">Belongs to the peptidase S16 family.</text>
</comment>
<dbReference type="EMBL" id="JAMQJZ010000006">
    <property type="protein sequence ID" value="MDC3420598.1"/>
    <property type="molecule type" value="Genomic_DNA"/>
</dbReference>
<name>A0A9X3WKP4_9BACI</name>
<feature type="domain" description="PDZ" evidence="3">
    <location>
        <begin position="101"/>
        <end position="187"/>
    </location>
</feature>
<dbReference type="SUPFAM" id="SSF50156">
    <property type="entry name" value="PDZ domain-like"/>
    <property type="match status" value="1"/>
</dbReference>
<dbReference type="Pfam" id="PF05362">
    <property type="entry name" value="Lon_C"/>
    <property type="match status" value="1"/>
</dbReference>
<keyword evidence="2" id="KW-0812">Transmembrane</keyword>
<dbReference type="GO" id="GO:0004176">
    <property type="term" value="F:ATP-dependent peptidase activity"/>
    <property type="evidence" value="ECO:0007669"/>
    <property type="project" value="UniProtKB-UniRule"/>
</dbReference>
<keyword evidence="2" id="KW-1133">Transmembrane helix</keyword>
<gene>
    <name evidence="5" type="ORF">NC661_09485</name>
</gene>
<reference evidence="5" key="1">
    <citation type="submission" date="2022-06" db="EMBL/GenBank/DDBJ databases">
        <title>Aquibacillus sp. a new bacterium isolated from soil saline samples.</title>
        <authorList>
            <person name="Galisteo C."/>
            <person name="De La Haba R."/>
            <person name="Sanchez-Porro C."/>
            <person name="Ventosa A."/>
        </authorList>
    </citation>
    <scope>NUCLEOTIDE SEQUENCE</scope>
    <source>
        <strain evidence="5">JCM 12387</strain>
    </source>
</reference>
<dbReference type="EC" id="3.4.21.53" evidence="1"/>
<dbReference type="GO" id="GO:0004252">
    <property type="term" value="F:serine-type endopeptidase activity"/>
    <property type="evidence" value="ECO:0007669"/>
    <property type="project" value="UniProtKB-UniRule"/>
</dbReference>
<dbReference type="PROSITE" id="PS51786">
    <property type="entry name" value="LON_PROTEOLYTIC"/>
    <property type="match status" value="1"/>
</dbReference>
<keyword evidence="2" id="KW-0472">Membrane</keyword>
<evidence type="ECO:0000256" key="2">
    <source>
        <dbReference type="SAM" id="Phobius"/>
    </source>
</evidence>
<keyword evidence="1" id="KW-0720">Serine protease</keyword>
<dbReference type="InterPro" id="IPR036034">
    <property type="entry name" value="PDZ_sf"/>
</dbReference>